<evidence type="ECO:0000313" key="6">
    <source>
        <dbReference type="Proteomes" id="UP000749040"/>
    </source>
</evidence>
<comment type="caution">
    <text evidence="5">The sequence shown here is derived from an EMBL/GenBank/DDBJ whole genome shotgun (WGS) entry which is preliminary data.</text>
</comment>
<dbReference type="PANTHER" id="PTHR37285">
    <property type="entry name" value="SPORE WALL MATURATION PROTEIN DIT1"/>
    <property type="match status" value="1"/>
</dbReference>
<organism evidence="5 6">
    <name type="scientific">Actinacidiphila acididurans</name>
    <dbReference type="NCBI Taxonomy" id="2784346"/>
    <lineage>
        <taxon>Bacteria</taxon>
        <taxon>Bacillati</taxon>
        <taxon>Actinomycetota</taxon>
        <taxon>Actinomycetes</taxon>
        <taxon>Kitasatosporales</taxon>
        <taxon>Streptomycetaceae</taxon>
        <taxon>Actinacidiphila</taxon>
    </lineage>
</organism>
<evidence type="ECO:0000256" key="3">
    <source>
        <dbReference type="SAM" id="MobiDB-lite"/>
    </source>
</evidence>
<evidence type="ECO:0000256" key="2">
    <source>
        <dbReference type="ARBA" id="ARBA00023004"/>
    </source>
</evidence>
<dbReference type="EMBL" id="JADKYB010000021">
    <property type="protein sequence ID" value="MBM9508921.1"/>
    <property type="molecule type" value="Genomic_DNA"/>
</dbReference>
<dbReference type="InterPro" id="IPR003819">
    <property type="entry name" value="TauD/TfdA-like"/>
</dbReference>
<dbReference type="Pfam" id="PF05141">
    <property type="entry name" value="DIT1_PvcA"/>
    <property type="match status" value="1"/>
</dbReference>
<feature type="region of interest" description="Disordered" evidence="3">
    <location>
        <begin position="320"/>
        <end position="344"/>
    </location>
</feature>
<gene>
    <name evidence="5" type="ORF">ITX44_31105</name>
</gene>
<name>A0ABS2U142_9ACTN</name>
<dbReference type="SUPFAM" id="SSF51197">
    <property type="entry name" value="Clavaminate synthase-like"/>
    <property type="match status" value="1"/>
</dbReference>
<dbReference type="Gene3D" id="3.60.130.10">
    <property type="entry name" value="Clavaminate synthase-like"/>
    <property type="match status" value="1"/>
</dbReference>
<dbReference type="RefSeq" id="WP_205361420.1">
    <property type="nucleotide sequence ID" value="NZ_JADKYB010000021.1"/>
</dbReference>
<evidence type="ECO:0000259" key="4">
    <source>
        <dbReference type="Pfam" id="PF02668"/>
    </source>
</evidence>
<dbReference type="PANTHER" id="PTHR37285:SF5">
    <property type="entry name" value="SPORE WALL MATURATION PROTEIN DIT1"/>
    <property type="match status" value="1"/>
</dbReference>
<protein>
    <submittedName>
        <fullName evidence="5">L-tyrosine/L-tryptophan isonitrile synthase family protein</fullName>
    </submittedName>
</protein>
<feature type="domain" description="TauD/TfdA-like" evidence="4">
    <location>
        <begin position="379"/>
        <end position="612"/>
    </location>
</feature>
<keyword evidence="1" id="KW-0560">Oxidoreductase</keyword>
<reference evidence="5 6" key="1">
    <citation type="submission" date="2021-01" db="EMBL/GenBank/DDBJ databases">
        <title>Streptomyces acididurans sp. nov., isolated from a peat swamp forest soil.</title>
        <authorList>
            <person name="Chantavorakit T."/>
            <person name="Duangmal K."/>
        </authorList>
    </citation>
    <scope>NUCLEOTIDE SEQUENCE [LARGE SCALE GENOMIC DNA]</scope>
    <source>
        <strain evidence="5 6">KK5PA1</strain>
    </source>
</reference>
<evidence type="ECO:0000313" key="5">
    <source>
        <dbReference type="EMBL" id="MBM9508921.1"/>
    </source>
</evidence>
<dbReference type="Proteomes" id="UP000749040">
    <property type="component" value="Unassembled WGS sequence"/>
</dbReference>
<proteinExistence type="predicted"/>
<dbReference type="Gene3D" id="3.30.60.140">
    <property type="match status" value="1"/>
</dbReference>
<feature type="compositionally biased region" description="Low complexity" evidence="3">
    <location>
        <begin position="334"/>
        <end position="344"/>
    </location>
</feature>
<keyword evidence="6" id="KW-1185">Reference proteome</keyword>
<evidence type="ECO:0000256" key="1">
    <source>
        <dbReference type="ARBA" id="ARBA00023002"/>
    </source>
</evidence>
<accession>A0ABS2U142</accession>
<dbReference type="InterPro" id="IPR042098">
    <property type="entry name" value="TauD-like_sf"/>
</dbReference>
<dbReference type="Pfam" id="PF02668">
    <property type="entry name" value="TauD"/>
    <property type="match status" value="1"/>
</dbReference>
<dbReference type="InterPro" id="IPR007817">
    <property type="entry name" value="Isocyanide_synthase_DIT1"/>
</dbReference>
<sequence>MPEYAGPVEATADPRHLRTAQSVFELLMKHRRTSPALVSCDGVTCADCRDAHLPRLLEYVAAGRPIELVLPAFPGKSPNTRKVLGVVPDLAEELALTFLVSLCRRVKEVHEPGARVVICSDGRVFSDMVRIPDAAITDYQAGMRTLIGRIGDDELALVNLDDFYDGADHDAMRRLLEEKYAEPLDVLRAEVRAGGPALELYRGITRFLYEDGQGPGYTGSKAALQRDARRRAYGVIQRSQAWGNLLAERFPAAVRLSIHPQPCGSRKLGINLMETTDSWLTPWHGVAVERDGRHHLMKRHEAERQQARLVLRDGRPSHYVLPAAPVPTDRPEGSPSTMTDTTHTTHPVTPAPDAPYDVTALHPFGVLVTAHSACTRVTDLPVADLRDLVREHRIMTLRGFTTFTGTEDYEGFAGRWGDLMAWPFGTILNLVEHDDPQDSVFGNGFLPFHWDGMYVGHIPEFQMFHCLEAPDTQDGGRTLFADTTAMLEAADPAVRELWERATVTYRINKTEHYGGVAVSPVVVPHPRTGTATVRFNEPMPEGTVNRSALAIDGVDAADERRLLASLEEALRDPRSTYAHAWQPDDIVVTDNYTLLHTREPFRSKAPRHLRRIHILGDPPLVNPAIPAETA</sequence>
<keyword evidence="2" id="KW-0408">Iron</keyword>